<dbReference type="PANTHER" id="PTHR23502:SF23">
    <property type="entry name" value="FLUCONAZOLE RESISTANCE PROTEIN 1"/>
    <property type="match status" value="1"/>
</dbReference>
<dbReference type="GeneID" id="43584861"/>
<dbReference type="GO" id="GO:1990961">
    <property type="term" value="P:xenobiotic detoxification by transmembrane export across the plasma membrane"/>
    <property type="evidence" value="ECO:0007669"/>
    <property type="project" value="TreeGrafter"/>
</dbReference>
<feature type="compositionally biased region" description="Low complexity" evidence="5">
    <location>
        <begin position="72"/>
        <end position="82"/>
    </location>
</feature>
<name>A0A5E8C505_9ASCO</name>
<comment type="subcellular location">
    <subcellularLocation>
        <location evidence="1">Membrane</location>
        <topology evidence="1">Multi-pass membrane protein</topology>
    </subcellularLocation>
</comment>
<sequence length="592" mass="66223">MAPDLIRDSVAGNLINWLSNGKLLPYPEQRPDFVVPDKYLTDPPQVLQEKLASLSPTASLEQPSPALFTTRSQESPSISSSSLRKEEEESPRVYEAVDEERDLGILPQKSLDPLAQPDDSRSIDHGQFIVVDWYDLNDPDNPQNWSKLKKCWIIFGIAFLTVCMYMGSSIYVSGAPEMMKELNTTRVMVTLPLTTFIIGYGVAPMVLSPLSEHPPMGRTLLYILSVAFFCVIQVPTALGNTIEKIIGLRLLAGMAASPSLSTGGATIGDIVSFDHLPAALVFWAAGALGGPALGPFIGSLFVVKVDWRWTFWFLCIISGFLLLVISFLLPETNHATILHRRAQRLRNLTGNQAIRSPYEVQEKQPFWEFIKETLWRPIFIAFFEPIVLALNIYIAFIYIILNSWFESLPIVFNEFYHFTTIEGGLVYIAVLVGGYLGGICYLFFINRIIKSEHPAIEKFLIPAMVGSFFLPTALFIFSWGSSSHSHWIAPVISIAIFTFGALFIFQSTFAYLGRGFYRFLASVFAGNCLMRSVFASIFPIFTPPMYNNLAIKDYPVAWGGTIWACIGVIMIAIPFTIYHFGVQLRGRSKYAN</sequence>
<dbReference type="InterPro" id="IPR011701">
    <property type="entry name" value="MFS"/>
</dbReference>
<dbReference type="InterPro" id="IPR036259">
    <property type="entry name" value="MFS_trans_sf"/>
</dbReference>
<dbReference type="InterPro" id="IPR020846">
    <property type="entry name" value="MFS_dom"/>
</dbReference>
<evidence type="ECO:0000313" key="9">
    <source>
        <dbReference type="Proteomes" id="UP000398389"/>
    </source>
</evidence>
<dbReference type="OrthoDB" id="3357846at2759"/>
<accession>A0A5E8C505</accession>
<dbReference type="Gene3D" id="1.20.1250.20">
    <property type="entry name" value="MFS general substrate transporter like domains"/>
    <property type="match status" value="1"/>
</dbReference>
<evidence type="ECO:0000256" key="3">
    <source>
        <dbReference type="ARBA" id="ARBA00022989"/>
    </source>
</evidence>
<dbReference type="PANTHER" id="PTHR23502">
    <property type="entry name" value="MAJOR FACILITATOR SUPERFAMILY"/>
    <property type="match status" value="1"/>
</dbReference>
<evidence type="ECO:0000256" key="5">
    <source>
        <dbReference type="SAM" id="MobiDB-lite"/>
    </source>
</evidence>
<feature type="transmembrane region" description="Helical" evidence="6">
    <location>
        <begin position="561"/>
        <end position="580"/>
    </location>
</feature>
<feature type="domain" description="Major facilitator superfamily (MFS) profile" evidence="7">
    <location>
        <begin position="153"/>
        <end position="585"/>
    </location>
</feature>
<protein>
    <recommendedName>
        <fullName evidence="7">Major facilitator superfamily (MFS) profile domain-containing protein</fullName>
    </recommendedName>
</protein>
<keyword evidence="2 6" id="KW-0812">Transmembrane</keyword>
<keyword evidence="4 6" id="KW-0472">Membrane</keyword>
<evidence type="ECO:0000256" key="2">
    <source>
        <dbReference type="ARBA" id="ARBA00022692"/>
    </source>
</evidence>
<evidence type="ECO:0000313" key="8">
    <source>
        <dbReference type="EMBL" id="VVT58120.1"/>
    </source>
</evidence>
<feature type="compositionally biased region" description="Polar residues" evidence="5">
    <location>
        <begin position="54"/>
        <end position="71"/>
    </location>
</feature>
<feature type="transmembrane region" description="Helical" evidence="6">
    <location>
        <begin position="487"/>
        <end position="512"/>
    </location>
</feature>
<dbReference type="GO" id="GO:0005886">
    <property type="term" value="C:plasma membrane"/>
    <property type="evidence" value="ECO:0007669"/>
    <property type="project" value="TreeGrafter"/>
</dbReference>
<keyword evidence="9" id="KW-1185">Reference proteome</keyword>
<feature type="region of interest" description="Disordered" evidence="5">
    <location>
        <begin position="54"/>
        <end position="98"/>
    </location>
</feature>
<feature type="transmembrane region" description="Helical" evidence="6">
    <location>
        <begin position="280"/>
        <end position="303"/>
    </location>
</feature>
<feature type="transmembrane region" description="Helical" evidence="6">
    <location>
        <begin position="219"/>
        <end position="238"/>
    </location>
</feature>
<feature type="transmembrane region" description="Helical" evidence="6">
    <location>
        <begin position="151"/>
        <end position="172"/>
    </location>
</feature>
<dbReference type="CDD" id="cd17323">
    <property type="entry name" value="MFS_Tpo1_MDR_like"/>
    <property type="match status" value="1"/>
</dbReference>
<evidence type="ECO:0000256" key="6">
    <source>
        <dbReference type="SAM" id="Phobius"/>
    </source>
</evidence>
<dbReference type="EMBL" id="CABVLU010000005">
    <property type="protein sequence ID" value="VVT58120.1"/>
    <property type="molecule type" value="Genomic_DNA"/>
</dbReference>
<dbReference type="AlphaFoldDB" id="A0A5E8C505"/>
<evidence type="ECO:0000256" key="4">
    <source>
        <dbReference type="ARBA" id="ARBA00023136"/>
    </source>
</evidence>
<feature type="transmembrane region" description="Helical" evidence="6">
    <location>
        <begin position="378"/>
        <end position="405"/>
    </location>
</feature>
<dbReference type="GO" id="GO:0015244">
    <property type="term" value="F:fluconazole transmembrane transporter activity"/>
    <property type="evidence" value="ECO:0007669"/>
    <property type="project" value="TreeGrafter"/>
</dbReference>
<dbReference type="RefSeq" id="XP_031856652.1">
    <property type="nucleotide sequence ID" value="XM_032000761.1"/>
</dbReference>
<feature type="transmembrane region" description="Helical" evidence="6">
    <location>
        <begin position="519"/>
        <end position="541"/>
    </location>
</feature>
<feature type="transmembrane region" description="Helical" evidence="6">
    <location>
        <begin position="425"/>
        <end position="447"/>
    </location>
</feature>
<gene>
    <name evidence="8" type="ORF">SAPINGB_P006047</name>
</gene>
<evidence type="ECO:0000259" key="7">
    <source>
        <dbReference type="PROSITE" id="PS50850"/>
    </source>
</evidence>
<feature type="transmembrane region" description="Helical" evidence="6">
    <location>
        <begin position="187"/>
        <end position="207"/>
    </location>
</feature>
<dbReference type="FunFam" id="1.20.1250.20:FF:000011">
    <property type="entry name" value="MFS multidrug transporter, putative"/>
    <property type="match status" value="1"/>
</dbReference>
<feature type="transmembrane region" description="Helical" evidence="6">
    <location>
        <begin position="309"/>
        <end position="330"/>
    </location>
</feature>
<organism evidence="8 9">
    <name type="scientific">Magnusiomyces paraingens</name>
    <dbReference type="NCBI Taxonomy" id="2606893"/>
    <lineage>
        <taxon>Eukaryota</taxon>
        <taxon>Fungi</taxon>
        <taxon>Dikarya</taxon>
        <taxon>Ascomycota</taxon>
        <taxon>Saccharomycotina</taxon>
        <taxon>Dipodascomycetes</taxon>
        <taxon>Dipodascales</taxon>
        <taxon>Dipodascaceae</taxon>
        <taxon>Magnusiomyces</taxon>
    </lineage>
</organism>
<keyword evidence="3 6" id="KW-1133">Transmembrane helix</keyword>
<reference evidence="8 9" key="1">
    <citation type="submission" date="2019-09" db="EMBL/GenBank/DDBJ databases">
        <authorList>
            <person name="Brejova B."/>
        </authorList>
    </citation>
    <scope>NUCLEOTIDE SEQUENCE [LARGE SCALE GENOMIC DNA]</scope>
</reference>
<feature type="compositionally biased region" description="Basic and acidic residues" evidence="5">
    <location>
        <begin position="83"/>
        <end position="92"/>
    </location>
</feature>
<dbReference type="PROSITE" id="PS50850">
    <property type="entry name" value="MFS"/>
    <property type="match status" value="1"/>
</dbReference>
<evidence type="ECO:0000256" key="1">
    <source>
        <dbReference type="ARBA" id="ARBA00004141"/>
    </source>
</evidence>
<dbReference type="Proteomes" id="UP000398389">
    <property type="component" value="Unassembled WGS sequence"/>
</dbReference>
<dbReference type="SUPFAM" id="SSF103473">
    <property type="entry name" value="MFS general substrate transporter"/>
    <property type="match status" value="1"/>
</dbReference>
<feature type="transmembrane region" description="Helical" evidence="6">
    <location>
        <begin position="459"/>
        <end position="481"/>
    </location>
</feature>
<dbReference type="Pfam" id="PF07690">
    <property type="entry name" value="MFS_1"/>
    <property type="match status" value="1"/>
</dbReference>
<proteinExistence type="predicted"/>